<accession>A0ABY7DRM2</accession>
<protein>
    <submittedName>
        <fullName evidence="1">Uncharacterized protein</fullName>
    </submittedName>
</protein>
<keyword evidence="2" id="KW-1185">Reference proteome</keyword>
<reference evidence="1" key="1">
    <citation type="submission" date="2022-11" db="EMBL/GenBank/DDBJ databases">
        <title>Centuries of genome instability and evolution in soft-shell clam transmissible cancer (bioRxiv).</title>
        <authorList>
            <person name="Hart S.F.M."/>
            <person name="Yonemitsu M.A."/>
            <person name="Giersch R.M."/>
            <person name="Beal B.F."/>
            <person name="Arriagada G."/>
            <person name="Davis B.W."/>
            <person name="Ostrander E.A."/>
            <person name="Goff S.P."/>
            <person name="Metzger M.J."/>
        </authorList>
    </citation>
    <scope>NUCLEOTIDE SEQUENCE</scope>
    <source>
        <strain evidence="1">MELC-2E11</strain>
        <tissue evidence="1">Siphon/mantle</tissue>
    </source>
</reference>
<gene>
    <name evidence="1" type="ORF">MAR_023921</name>
</gene>
<evidence type="ECO:0000313" key="2">
    <source>
        <dbReference type="Proteomes" id="UP001164746"/>
    </source>
</evidence>
<dbReference type="EMBL" id="CP111014">
    <property type="protein sequence ID" value="WAQ99548.1"/>
    <property type="molecule type" value="Genomic_DNA"/>
</dbReference>
<organism evidence="1 2">
    <name type="scientific">Mya arenaria</name>
    <name type="common">Soft-shell clam</name>
    <dbReference type="NCBI Taxonomy" id="6604"/>
    <lineage>
        <taxon>Eukaryota</taxon>
        <taxon>Metazoa</taxon>
        <taxon>Spiralia</taxon>
        <taxon>Lophotrochozoa</taxon>
        <taxon>Mollusca</taxon>
        <taxon>Bivalvia</taxon>
        <taxon>Autobranchia</taxon>
        <taxon>Heteroconchia</taxon>
        <taxon>Euheterodonta</taxon>
        <taxon>Imparidentia</taxon>
        <taxon>Neoheterodontei</taxon>
        <taxon>Myida</taxon>
        <taxon>Myoidea</taxon>
        <taxon>Myidae</taxon>
        <taxon>Mya</taxon>
    </lineage>
</organism>
<proteinExistence type="predicted"/>
<sequence length="90" mass="9850">MDQASDPPTLIDIADIELASIEPSSTHSKHSALKAPGVRRFCKFLDFASSFLSIKVSACNSDLDARHIQYVLTPGENATSDSFFFKVTDQ</sequence>
<evidence type="ECO:0000313" key="1">
    <source>
        <dbReference type="EMBL" id="WAQ99548.1"/>
    </source>
</evidence>
<name>A0ABY7DRM2_MYAAR</name>
<dbReference type="Proteomes" id="UP001164746">
    <property type="component" value="Chromosome 3"/>
</dbReference>
<feature type="non-terminal residue" evidence="1">
    <location>
        <position position="90"/>
    </location>
</feature>